<accession>A0A1J1ABB9</accession>
<organism evidence="1 2">
    <name type="scientific">Halodesulfurarchaeum formicicum</name>
    <dbReference type="NCBI Taxonomy" id="1873524"/>
    <lineage>
        <taxon>Archaea</taxon>
        <taxon>Methanobacteriati</taxon>
        <taxon>Methanobacteriota</taxon>
        <taxon>Stenosarchaea group</taxon>
        <taxon>Halobacteria</taxon>
        <taxon>Halobacteriales</taxon>
        <taxon>Halobacteriaceae</taxon>
        <taxon>Halodesulfurarchaeum</taxon>
    </lineage>
</organism>
<reference evidence="2" key="1">
    <citation type="submission" date="2016-08" db="EMBL/GenBank/DDBJ databases">
        <title>Discovery of first anaerobic lithoheterotrophic haloarchae widely represented in hypersaline habitats.</title>
        <authorList>
            <person name="Sorokin D.Y."/>
            <person name="Kublanov I.V."/>
            <person name="Roman P."/>
            <person name="Sinninghe Damste J.S."/>
            <person name="Golyshin P.N."/>
            <person name="Rojo D."/>
            <person name="Ciordia S."/>
            <person name="Mena Md.C."/>
            <person name="Ferrer M."/>
            <person name="Smedile F."/>
            <person name="Messina E."/>
            <person name="La Cono V."/>
            <person name="Yakimov M.M."/>
        </authorList>
    </citation>
    <scope>NUCLEOTIDE SEQUENCE [LARGE SCALE GENOMIC DNA]</scope>
    <source>
        <strain evidence="2">HSR6</strain>
    </source>
</reference>
<dbReference type="RefSeq" id="WP_071932786.1">
    <property type="nucleotide sequence ID" value="NZ_CP016804.1"/>
</dbReference>
<keyword evidence="2" id="KW-1185">Reference proteome</keyword>
<dbReference type="EMBL" id="CP016804">
    <property type="protein sequence ID" value="APE95096.1"/>
    <property type="molecule type" value="Genomic_DNA"/>
</dbReference>
<protein>
    <recommendedName>
        <fullName evidence="3">ParB-like nuclease</fullName>
    </recommendedName>
</protein>
<name>A0A1J1ABB9_9EURY</name>
<proteinExistence type="predicted"/>
<dbReference type="OrthoDB" id="197906at2157"/>
<evidence type="ECO:0000313" key="2">
    <source>
        <dbReference type="Proteomes" id="UP000186165"/>
    </source>
</evidence>
<evidence type="ECO:0008006" key="3">
    <source>
        <dbReference type="Google" id="ProtNLM"/>
    </source>
</evidence>
<sequence>MRERRDSLPATVVAKVHREGPLSLLREGPGWVVGHLLTAVQLASIRRLRRFRYRRAGLVAIPDPTATIEIDPQAVTHIVPLSRFETSFPRRLLGTVRGGDWDRNLPRIENQPKYQACQARVAGTPWTDTGIVDHLAAELERVDADTIEHGCDSRAALRQRYEGERETLYRSLRDEGYDRAVSPVCCRVHIGRDGRLLFGSGGRHRFYLSRLLGIESVPAQVLCRHHEWQTVRDSVATADSLADLPPEVRTHLDHPDLREFPLAREAPSDARQAGLVG</sequence>
<dbReference type="InterPro" id="IPR036086">
    <property type="entry name" value="ParB/Sulfiredoxin_sf"/>
</dbReference>
<dbReference type="Proteomes" id="UP000186165">
    <property type="component" value="Chromosome"/>
</dbReference>
<dbReference type="GeneID" id="30417159"/>
<dbReference type="AlphaFoldDB" id="A0A1J1ABB9"/>
<gene>
    <name evidence="1" type="ORF">HSR6_0636</name>
</gene>
<evidence type="ECO:0000313" key="1">
    <source>
        <dbReference type="EMBL" id="APE95096.1"/>
    </source>
</evidence>
<dbReference type="SUPFAM" id="SSF110849">
    <property type="entry name" value="ParB/Sulfiredoxin"/>
    <property type="match status" value="1"/>
</dbReference>
<dbReference type="KEGG" id="hhsr:HSR6_0636"/>